<evidence type="ECO:0000256" key="7">
    <source>
        <dbReference type="SAM" id="MobiDB-lite"/>
    </source>
</evidence>
<dbReference type="EMBL" id="OUUW01000004">
    <property type="protein sequence ID" value="SPP79926.1"/>
    <property type="molecule type" value="Genomic_DNA"/>
</dbReference>
<feature type="compositionally biased region" description="Acidic residues" evidence="7">
    <location>
        <begin position="28"/>
        <end position="37"/>
    </location>
</feature>
<dbReference type="GO" id="GO:0007283">
    <property type="term" value="P:spermatogenesis"/>
    <property type="evidence" value="ECO:0007669"/>
    <property type="project" value="UniProtKB-KW"/>
</dbReference>
<dbReference type="Proteomes" id="UP000268350">
    <property type="component" value="Unassembled WGS sequence"/>
</dbReference>
<evidence type="ECO:0000256" key="5">
    <source>
        <dbReference type="ARBA" id="ARBA00022782"/>
    </source>
</evidence>
<comment type="function">
    <text evidence="1">May play an important role in spermatogenesis and/or testis development.</text>
</comment>
<dbReference type="STRING" id="7266.A0A3B0K2T6"/>
<evidence type="ECO:0000256" key="2">
    <source>
        <dbReference type="ARBA" id="ARBA00022245"/>
    </source>
</evidence>
<dbReference type="AlphaFoldDB" id="A0A3B0K2T6"/>
<feature type="region of interest" description="Disordered" evidence="7">
    <location>
        <begin position="168"/>
        <end position="190"/>
    </location>
</feature>
<evidence type="ECO:0000313" key="8">
    <source>
        <dbReference type="EMBL" id="SPP79926.1"/>
    </source>
</evidence>
<evidence type="ECO:0000313" key="9">
    <source>
        <dbReference type="Proteomes" id="UP000268350"/>
    </source>
</evidence>
<proteinExistence type="predicted"/>
<keyword evidence="6" id="KW-0744">Spermatogenesis</keyword>
<evidence type="ECO:0000256" key="4">
    <source>
        <dbReference type="ARBA" id="ARBA00022553"/>
    </source>
</evidence>
<protein>
    <recommendedName>
        <fullName evidence="2">Male-enhanced antigen 1</fullName>
    </recommendedName>
</protein>
<evidence type="ECO:0000256" key="1">
    <source>
        <dbReference type="ARBA" id="ARBA00002540"/>
    </source>
</evidence>
<dbReference type="PANTHER" id="PTHR17005">
    <property type="entry name" value="MALE-ENHANCED ANTIGEN-1"/>
    <property type="match status" value="1"/>
</dbReference>
<name>A0A3B0K2T6_DROGU</name>
<dbReference type="InterPro" id="IPR009685">
    <property type="entry name" value="MEA1"/>
</dbReference>
<keyword evidence="4" id="KW-0597">Phosphoprotein</keyword>
<organism evidence="8 9">
    <name type="scientific">Drosophila guanche</name>
    <name type="common">Fruit fly</name>
    <dbReference type="NCBI Taxonomy" id="7266"/>
    <lineage>
        <taxon>Eukaryota</taxon>
        <taxon>Metazoa</taxon>
        <taxon>Ecdysozoa</taxon>
        <taxon>Arthropoda</taxon>
        <taxon>Hexapoda</taxon>
        <taxon>Insecta</taxon>
        <taxon>Pterygota</taxon>
        <taxon>Neoptera</taxon>
        <taxon>Endopterygota</taxon>
        <taxon>Diptera</taxon>
        <taxon>Brachycera</taxon>
        <taxon>Muscomorpha</taxon>
        <taxon>Ephydroidea</taxon>
        <taxon>Drosophilidae</taxon>
        <taxon>Drosophila</taxon>
        <taxon>Sophophora</taxon>
    </lineage>
</organism>
<accession>A0A3B0K2T6</accession>
<dbReference type="OrthoDB" id="5593200at2759"/>
<dbReference type="Pfam" id="PF06910">
    <property type="entry name" value="MEA1"/>
    <property type="match status" value="1"/>
</dbReference>
<reference evidence="9" key="1">
    <citation type="submission" date="2018-01" db="EMBL/GenBank/DDBJ databases">
        <authorList>
            <person name="Alioto T."/>
            <person name="Alioto T."/>
        </authorList>
    </citation>
    <scope>NUCLEOTIDE SEQUENCE [LARGE SCALE GENOMIC DNA]</scope>
</reference>
<feature type="region of interest" description="Disordered" evidence="7">
    <location>
        <begin position="1"/>
        <end position="61"/>
    </location>
</feature>
<gene>
    <name evidence="8" type="ORF">DGUA_6G012848</name>
</gene>
<keyword evidence="5" id="KW-0221">Differentiation</keyword>
<sequence>MGPDPGPSDPGHEIFPTPAVDHPRVGVESEDSDDSDGYDGYQRLAMDDVNDNEPRTEPQPPQVEVELEAVANTLPLDDEDIDLTTAEVTHGDPNMPPIECADIEIERQVWNEPRPQALQMELDKTRTEQILKAMSTITLPNITVPEWAKGVPEERWKLELLERINNRQQPAAAAATAATEEVPQHSKDCV</sequence>
<keyword evidence="3" id="KW-0217">Developmental protein</keyword>
<evidence type="ECO:0000256" key="6">
    <source>
        <dbReference type="ARBA" id="ARBA00022871"/>
    </source>
</evidence>
<evidence type="ECO:0000256" key="3">
    <source>
        <dbReference type="ARBA" id="ARBA00022473"/>
    </source>
</evidence>
<keyword evidence="9" id="KW-1185">Reference proteome</keyword>
<dbReference type="OMA" id="MTAEVTH"/>
<dbReference type="GO" id="GO:0030154">
    <property type="term" value="P:cell differentiation"/>
    <property type="evidence" value="ECO:0007669"/>
    <property type="project" value="UniProtKB-KW"/>
</dbReference>